<dbReference type="AlphaFoldDB" id="A0A9Q7SCI6"/>
<dbReference type="Proteomes" id="UP000185183">
    <property type="component" value="Unassembled WGS sequence"/>
</dbReference>
<accession>A0A9Q7SCI6</accession>
<evidence type="ECO:0000313" key="2">
    <source>
        <dbReference type="EMBL" id="SHX16396.1"/>
    </source>
</evidence>
<dbReference type="EMBL" id="FSFA01000002">
    <property type="protein sequence ID" value="SHX16396.1"/>
    <property type="molecule type" value="Genomic_DNA"/>
</dbReference>
<sequence length="95" mass="10040">MIQVHRGVAASARAAASAFPTVESVGMRPGHAAILDSALADTRRTLEELGRVADVGAEGATALGEQDRESDQKYEGWDGPELQRKDAGHGETRVI</sequence>
<proteinExistence type="predicted"/>
<evidence type="ECO:0000256" key="1">
    <source>
        <dbReference type="SAM" id="MobiDB-lite"/>
    </source>
</evidence>
<evidence type="ECO:0000313" key="3">
    <source>
        <dbReference type="Proteomes" id="UP000185183"/>
    </source>
</evidence>
<gene>
    <name evidence="2" type="ORF">SAMEA2275694_01647</name>
</gene>
<feature type="region of interest" description="Disordered" evidence="1">
    <location>
        <begin position="57"/>
        <end position="95"/>
    </location>
</feature>
<organism evidence="2 3">
    <name type="scientific">Mycobacteroides abscessus subsp. bolletii</name>
    <dbReference type="NCBI Taxonomy" id="319705"/>
    <lineage>
        <taxon>Bacteria</taxon>
        <taxon>Bacillati</taxon>
        <taxon>Actinomycetota</taxon>
        <taxon>Actinomycetes</taxon>
        <taxon>Mycobacteriales</taxon>
        <taxon>Mycobacteriaceae</taxon>
        <taxon>Mycobacteroides</taxon>
        <taxon>Mycobacteroides abscessus</taxon>
    </lineage>
</organism>
<feature type="compositionally biased region" description="Basic and acidic residues" evidence="1">
    <location>
        <begin position="65"/>
        <end position="95"/>
    </location>
</feature>
<reference evidence="2 3" key="1">
    <citation type="submission" date="2016-11" db="EMBL/GenBank/DDBJ databases">
        <authorList>
            <consortium name="Pathogen Informatics"/>
        </authorList>
    </citation>
    <scope>NUCLEOTIDE SEQUENCE [LARGE SCALE GENOMIC DNA]</scope>
    <source>
        <strain evidence="2 3">968</strain>
    </source>
</reference>
<dbReference type="RefSeq" id="WP_074357711.1">
    <property type="nucleotide sequence ID" value="NZ_FSCP01000003.1"/>
</dbReference>
<name>A0A9Q7SCI6_9MYCO</name>
<comment type="caution">
    <text evidence="2">The sequence shown here is derived from an EMBL/GenBank/DDBJ whole genome shotgun (WGS) entry which is preliminary data.</text>
</comment>
<protein>
    <submittedName>
        <fullName evidence="2">Uncharacterized protein</fullName>
    </submittedName>
</protein>